<dbReference type="RefSeq" id="WP_150770623.1">
    <property type="nucleotide sequence ID" value="NZ_CABVIY010000003.1"/>
</dbReference>
<organism evidence="1 2">
    <name type="scientific">Pseudomonas fluorescens</name>
    <dbReference type="NCBI Taxonomy" id="294"/>
    <lineage>
        <taxon>Bacteria</taxon>
        <taxon>Pseudomonadati</taxon>
        <taxon>Pseudomonadota</taxon>
        <taxon>Gammaproteobacteria</taxon>
        <taxon>Pseudomonadales</taxon>
        <taxon>Pseudomonadaceae</taxon>
        <taxon>Pseudomonas</taxon>
    </lineage>
</organism>
<protein>
    <submittedName>
        <fullName evidence="1">Uncharacterized protein</fullName>
    </submittedName>
</protein>
<evidence type="ECO:0000313" key="2">
    <source>
        <dbReference type="Proteomes" id="UP000326611"/>
    </source>
</evidence>
<gene>
    <name evidence="1" type="ORF">PS918_02573</name>
</gene>
<dbReference type="OrthoDB" id="6901933at2"/>
<name>A0A5E7SC70_PSEFL</name>
<dbReference type="EMBL" id="CABVIY010000003">
    <property type="protein sequence ID" value="VVP83819.1"/>
    <property type="molecule type" value="Genomic_DNA"/>
</dbReference>
<evidence type="ECO:0000313" key="1">
    <source>
        <dbReference type="EMBL" id="VVP83819.1"/>
    </source>
</evidence>
<sequence>MGAPTIRKAGQGTINAIRKVWVDATPTQFAMVMPDDGCSRLAVRIGQGDHYFLVGDRVKYTLLMDQTGAIARAQDLVKAGSRPA</sequence>
<proteinExistence type="predicted"/>
<accession>A0A5E7SC70</accession>
<dbReference type="AlphaFoldDB" id="A0A5E7SC70"/>
<reference evidence="1 2" key="1">
    <citation type="submission" date="2019-09" db="EMBL/GenBank/DDBJ databases">
        <authorList>
            <person name="Chandra G."/>
            <person name="Truman W A."/>
        </authorList>
    </citation>
    <scope>NUCLEOTIDE SEQUENCE [LARGE SCALE GENOMIC DNA]</scope>
    <source>
        <strain evidence="1">PS918</strain>
    </source>
</reference>
<dbReference type="Proteomes" id="UP000326611">
    <property type="component" value="Unassembled WGS sequence"/>
</dbReference>